<evidence type="ECO:0000256" key="1">
    <source>
        <dbReference type="SAM" id="Phobius"/>
    </source>
</evidence>
<keyword evidence="1" id="KW-0472">Membrane</keyword>
<dbReference type="RefSeq" id="WP_134409919.1">
    <property type="nucleotide sequence ID" value="NZ_SOFY01000051.1"/>
</dbReference>
<evidence type="ECO:0008006" key="4">
    <source>
        <dbReference type="Google" id="ProtNLM"/>
    </source>
</evidence>
<dbReference type="Proteomes" id="UP000297403">
    <property type="component" value="Unassembled WGS sequence"/>
</dbReference>
<keyword evidence="1" id="KW-0812">Transmembrane</keyword>
<reference evidence="2 3" key="1">
    <citation type="submission" date="2019-03" db="EMBL/GenBank/DDBJ databases">
        <title>Genomics of glacier-inhabiting Cryobacterium strains.</title>
        <authorList>
            <person name="Liu Q."/>
            <person name="Xin Y.-H."/>
        </authorList>
    </citation>
    <scope>NUCLEOTIDE SEQUENCE [LARGE SCALE GENOMIC DNA]</scope>
    <source>
        <strain evidence="3">TMT1-22</strain>
    </source>
</reference>
<organism evidence="2 3">
    <name type="scientific">Cryobacterium shii</name>
    <dbReference type="NCBI Taxonomy" id="1259235"/>
    <lineage>
        <taxon>Bacteria</taxon>
        <taxon>Bacillati</taxon>
        <taxon>Actinomycetota</taxon>
        <taxon>Actinomycetes</taxon>
        <taxon>Micrococcales</taxon>
        <taxon>Microbacteriaceae</taxon>
        <taxon>Cryobacterium</taxon>
    </lineage>
</organism>
<protein>
    <recommendedName>
        <fullName evidence="4">Large exoprotein</fullName>
    </recommendedName>
</protein>
<comment type="caution">
    <text evidence="2">The sequence shown here is derived from an EMBL/GenBank/DDBJ whole genome shotgun (WGS) entry which is preliminary data.</text>
</comment>
<feature type="transmembrane region" description="Helical" evidence="1">
    <location>
        <begin position="169"/>
        <end position="189"/>
    </location>
</feature>
<evidence type="ECO:0000313" key="2">
    <source>
        <dbReference type="EMBL" id="TFC46407.1"/>
    </source>
</evidence>
<feature type="transmembrane region" description="Helical" evidence="1">
    <location>
        <begin position="142"/>
        <end position="163"/>
    </location>
</feature>
<keyword evidence="3" id="KW-1185">Reference proteome</keyword>
<gene>
    <name evidence="2" type="ORF">E3O49_09855</name>
</gene>
<dbReference type="AlphaFoldDB" id="A0AAQ2C604"/>
<keyword evidence="1" id="KW-1133">Transmembrane helix</keyword>
<dbReference type="EMBL" id="SOFY01000051">
    <property type="protein sequence ID" value="TFC46407.1"/>
    <property type="molecule type" value="Genomic_DNA"/>
</dbReference>
<evidence type="ECO:0000313" key="3">
    <source>
        <dbReference type="Proteomes" id="UP000297403"/>
    </source>
</evidence>
<feature type="transmembrane region" description="Helical" evidence="1">
    <location>
        <begin position="6"/>
        <end position="24"/>
    </location>
</feature>
<name>A0AAQ2C604_9MICO</name>
<sequence length="333" mass="34206">MSSEVLGGGVMIAVAAALWVTYLMPTWARRRQYLTTERNAVRLQQTLRILAETSEVPREVRLEANARTVVTQRKLLAQAEDDARAEAKAVTDAAAAARRAAAARSATERAAVAQAAAGRSALARPAASGAAGKASRLRRVRAVTSLFLLTGVVLFVSGAFALAAGGTGAVLVSGLVLAALAFGALSRLARTARRAHEGHAAGVGTGESATASRVGQTFEPVQLEETPVAAHSWTPHPLPLPMHLSRGSVAQTAMASVEAAAELRKAAAEAEVARRAAQLVVAATPLRRPSAAAAPVAAPAAATSRFASMGVVGETAPGMSDLDAVLRRRRAVG</sequence>
<proteinExistence type="predicted"/>
<accession>A0AAQ2C604</accession>